<proteinExistence type="predicted"/>
<dbReference type="Gene3D" id="2.102.10.10">
    <property type="entry name" value="Rieske [2Fe-2S] iron-sulphur domain"/>
    <property type="match status" value="1"/>
</dbReference>
<dbReference type="AlphaFoldDB" id="A0A0S4M084"/>
<evidence type="ECO:0000256" key="9">
    <source>
        <dbReference type="ARBA" id="ARBA00023157"/>
    </source>
</evidence>
<evidence type="ECO:0000256" key="10">
    <source>
        <dbReference type="RuleBase" id="RU004494"/>
    </source>
</evidence>
<keyword evidence="6" id="KW-0408">Iron</keyword>
<sequence length="207" mass="22543">MGDMSDDHDAVDKRRRRLIAIVSAAGAATGVACVVPFAASLSPSDRARLAGAPVEADISSLAYGDMVTFEWRGKPIWILRRDQKMLDTLGKLEGLLEDPKSLRHGEEFTPAYCLNEYRSINPEYLVVIGICTHLGCIPSPRFQEGPQPSLPDDWMGGFLCPCHGSTYDLAGRVFVNQPAPDNLQIPPHHYKNDKTIVVGVGPGEKGS</sequence>
<evidence type="ECO:0000256" key="1">
    <source>
        <dbReference type="ARBA" id="ARBA00004167"/>
    </source>
</evidence>
<dbReference type="PRINTS" id="PR00162">
    <property type="entry name" value="RIESKE"/>
</dbReference>
<dbReference type="GO" id="GO:0051537">
    <property type="term" value="F:2 iron, 2 sulfur cluster binding"/>
    <property type="evidence" value="ECO:0007669"/>
    <property type="project" value="UniProtKB-KW"/>
</dbReference>
<dbReference type="GO" id="GO:0008121">
    <property type="term" value="F:quinol-cytochrome-c reductase activity"/>
    <property type="evidence" value="ECO:0007669"/>
    <property type="project" value="UniProtKB-EC"/>
</dbReference>
<comment type="subcellular location">
    <subcellularLocation>
        <location evidence="1">Membrane</location>
        <topology evidence="1">Single-pass membrane protein</topology>
    </subcellularLocation>
</comment>
<feature type="domain" description="Rieske" evidence="12">
    <location>
        <begin position="99"/>
        <end position="197"/>
    </location>
</feature>
<comment type="miscellaneous">
    <text evidence="10">The Rieske protein is a high potential 2Fe-2S protein.</text>
</comment>
<dbReference type="NCBIfam" id="TIGR01416">
    <property type="entry name" value="Rieske_proteo"/>
    <property type="match status" value="1"/>
</dbReference>
<name>A0A0S4M084_9BURK</name>
<dbReference type="PANTHER" id="PTHR10134">
    <property type="entry name" value="CYTOCHROME B-C1 COMPLEX SUBUNIT RIESKE, MITOCHONDRIAL"/>
    <property type="match status" value="1"/>
</dbReference>
<protein>
    <recommendedName>
        <fullName evidence="10">Ubiquinol-cytochrome c reductase iron-sulfur subunit</fullName>
        <ecNumber evidence="10">7.1.1.8</ecNumber>
    </recommendedName>
</protein>
<dbReference type="EMBL" id="LN906597">
    <property type="protein sequence ID" value="CUT17150.1"/>
    <property type="molecule type" value="Genomic_DNA"/>
</dbReference>
<keyword evidence="4" id="KW-0479">Metal-binding</keyword>
<evidence type="ECO:0000256" key="8">
    <source>
        <dbReference type="ARBA" id="ARBA00023136"/>
    </source>
</evidence>
<gene>
    <name evidence="13" type="primary">petA</name>
    <name evidence="13" type="ORF">Ark11_0294</name>
</gene>
<keyword evidence="3" id="KW-0001">2Fe-2S</keyword>
<dbReference type="GO" id="GO:0016020">
    <property type="term" value="C:membrane"/>
    <property type="evidence" value="ECO:0007669"/>
    <property type="project" value="UniProtKB-SubCell"/>
</dbReference>
<comment type="cofactor">
    <cofactor evidence="10">
        <name>[2Fe-2S] cluster</name>
        <dbReference type="ChEBI" id="CHEBI:190135"/>
    </cofactor>
    <text evidence="10">Binds 1 [2Fe-2S] cluster per subunit.</text>
</comment>
<evidence type="ECO:0000256" key="7">
    <source>
        <dbReference type="ARBA" id="ARBA00023014"/>
    </source>
</evidence>
<dbReference type="CDD" id="cd03470">
    <property type="entry name" value="Rieske_cytochrome_bc1"/>
    <property type="match status" value="1"/>
</dbReference>
<dbReference type="Pfam" id="PF00355">
    <property type="entry name" value="Rieske"/>
    <property type="match status" value="1"/>
</dbReference>
<comment type="subunit">
    <text evidence="11">The main subunits of complex b-c1 are: cytochrome b, cytochrome c1 and the Rieske protein.</text>
</comment>
<dbReference type="PATRIC" id="fig|1561003.3.peg.300"/>
<keyword evidence="8 10" id="KW-0472">Membrane</keyword>
<dbReference type="InterPro" id="IPR017941">
    <property type="entry name" value="Rieske_2Fe-2S"/>
</dbReference>
<dbReference type="InterPro" id="IPR006317">
    <property type="entry name" value="Ubiquinol_cyt_c_Rdtase_Fe-S-su"/>
</dbReference>
<dbReference type="GO" id="GO:0046872">
    <property type="term" value="F:metal ion binding"/>
    <property type="evidence" value="ECO:0007669"/>
    <property type="project" value="UniProtKB-KW"/>
</dbReference>
<dbReference type="Proteomes" id="UP000198651">
    <property type="component" value="Chromosome I"/>
</dbReference>
<evidence type="ECO:0000256" key="4">
    <source>
        <dbReference type="ARBA" id="ARBA00022723"/>
    </source>
</evidence>
<dbReference type="SUPFAM" id="SSF50022">
    <property type="entry name" value="ISP domain"/>
    <property type="match status" value="1"/>
</dbReference>
<evidence type="ECO:0000256" key="2">
    <source>
        <dbReference type="ARBA" id="ARBA00022692"/>
    </source>
</evidence>
<evidence type="ECO:0000313" key="14">
    <source>
        <dbReference type="Proteomes" id="UP000198651"/>
    </source>
</evidence>
<reference evidence="14" key="1">
    <citation type="submission" date="2015-11" db="EMBL/GenBank/DDBJ databases">
        <authorList>
            <person name="Seth-Smith H.M.B."/>
        </authorList>
    </citation>
    <scope>NUCLEOTIDE SEQUENCE [LARGE SCALE GENOMIC DNA]</scope>
    <source>
        <strain evidence="14">2013Ark11</strain>
    </source>
</reference>
<dbReference type="PROSITE" id="PS51296">
    <property type="entry name" value="RIESKE"/>
    <property type="match status" value="1"/>
</dbReference>
<feature type="transmembrane region" description="Helical" evidence="10">
    <location>
        <begin position="18"/>
        <end position="39"/>
    </location>
</feature>
<organism evidence="13 14">
    <name type="scientific">Candidatus Ichthyocystis hellenicum</name>
    <dbReference type="NCBI Taxonomy" id="1561003"/>
    <lineage>
        <taxon>Bacteria</taxon>
        <taxon>Pseudomonadati</taxon>
        <taxon>Pseudomonadota</taxon>
        <taxon>Betaproteobacteria</taxon>
        <taxon>Burkholderiales</taxon>
        <taxon>Candidatus Ichthyocystis</taxon>
    </lineage>
</organism>
<evidence type="ECO:0000313" key="13">
    <source>
        <dbReference type="EMBL" id="CUT17150.1"/>
    </source>
</evidence>
<evidence type="ECO:0000256" key="5">
    <source>
        <dbReference type="ARBA" id="ARBA00022989"/>
    </source>
</evidence>
<keyword evidence="9" id="KW-1015">Disulfide bond</keyword>
<evidence type="ECO:0000256" key="6">
    <source>
        <dbReference type="ARBA" id="ARBA00023004"/>
    </source>
</evidence>
<keyword evidence="7" id="KW-0411">Iron-sulfur</keyword>
<evidence type="ECO:0000259" key="12">
    <source>
        <dbReference type="PROSITE" id="PS51296"/>
    </source>
</evidence>
<keyword evidence="10" id="KW-0249">Electron transport</keyword>
<evidence type="ECO:0000256" key="11">
    <source>
        <dbReference type="RuleBase" id="RU004497"/>
    </source>
</evidence>
<dbReference type="InterPro" id="IPR036922">
    <property type="entry name" value="Rieske_2Fe-2S_sf"/>
</dbReference>
<keyword evidence="2 10" id="KW-0812">Transmembrane</keyword>
<accession>A0A0S4M084</accession>
<dbReference type="STRING" id="1561003.Ark11_0294"/>
<keyword evidence="14" id="KW-1185">Reference proteome</keyword>
<comment type="catalytic activity">
    <reaction evidence="10">
        <text>a quinol + 2 Fe(III)-[cytochrome c](out) = a quinone + 2 Fe(II)-[cytochrome c](out) + 2 H(+)(out)</text>
        <dbReference type="Rhea" id="RHEA:11484"/>
        <dbReference type="Rhea" id="RHEA-COMP:10350"/>
        <dbReference type="Rhea" id="RHEA-COMP:14399"/>
        <dbReference type="ChEBI" id="CHEBI:15378"/>
        <dbReference type="ChEBI" id="CHEBI:24646"/>
        <dbReference type="ChEBI" id="CHEBI:29033"/>
        <dbReference type="ChEBI" id="CHEBI:29034"/>
        <dbReference type="ChEBI" id="CHEBI:132124"/>
        <dbReference type="EC" id="7.1.1.8"/>
    </reaction>
</comment>
<evidence type="ECO:0000256" key="3">
    <source>
        <dbReference type="ARBA" id="ARBA00022714"/>
    </source>
</evidence>
<keyword evidence="10" id="KW-0813">Transport</keyword>
<keyword evidence="5 10" id="KW-1133">Transmembrane helix</keyword>
<dbReference type="EC" id="7.1.1.8" evidence="10"/>
<dbReference type="InterPro" id="IPR014349">
    <property type="entry name" value="Rieske_Fe-S_prot"/>
</dbReference>
<dbReference type="InterPro" id="IPR005805">
    <property type="entry name" value="Rieske_Fe-S_prot_C"/>
</dbReference>